<reference evidence="2 3" key="1">
    <citation type="submission" date="2016-11" db="EMBL/GenBank/DDBJ databases">
        <authorList>
            <person name="Jaros S."/>
            <person name="Januszkiewicz K."/>
            <person name="Wedrychowicz H."/>
        </authorList>
    </citation>
    <scope>NUCLEOTIDE SEQUENCE [LARGE SCALE GENOMIC DNA]</scope>
    <source>
        <strain evidence="2 3">DSM 22153</strain>
    </source>
</reference>
<evidence type="ECO:0000313" key="3">
    <source>
        <dbReference type="Proteomes" id="UP000186002"/>
    </source>
</evidence>
<dbReference type="Proteomes" id="UP000186002">
    <property type="component" value="Unassembled WGS sequence"/>
</dbReference>
<gene>
    <name evidence="2" type="ORF">SAMN05444272_3026</name>
</gene>
<dbReference type="Pfam" id="PF06568">
    <property type="entry name" value="YjiS-like"/>
    <property type="match status" value="1"/>
</dbReference>
<dbReference type="InterPro" id="IPR009506">
    <property type="entry name" value="YjiS-like"/>
</dbReference>
<keyword evidence="3" id="KW-1185">Reference proteome</keyword>
<dbReference type="OrthoDB" id="8244198at2"/>
<sequence>MFTNVARKYQNWKRFRSTYDELSQLSNRELSDLGISRADIRSLARDSVR</sequence>
<dbReference type="EMBL" id="FRBW01000003">
    <property type="protein sequence ID" value="SHM71033.1"/>
    <property type="molecule type" value="Genomic_DNA"/>
</dbReference>
<organism evidence="2 3">
    <name type="scientific">Roseibium suaedae</name>
    <dbReference type="NCBI Taxonomy" id="735517"/>
    <lineage>
        <taxon>Bacteria</taxon>
        <taxon>Pseudomonadati</taxon>
        <taxon>Pseudomonadota</taxon>
        <taxon>Alphaproteobacteria</taxon>
        <taxon>Hyphomicrobiales</taxon>
        <taxon>Stappiaceae</taxon>
        <taxon>Roseibium</taxon>
    </lineage>
</organism>
<feature type="domain" description="YjiS-like" evidence="1">
    <location>
        <begin position="5"/>
        <end position="41"/>
    </location>
</feature>
<proteinExistence type="predicted"/>
<name>A0A1M7KZB9_9HYPH</name>
<evidence type="ECO:0000259" key="1">
    <source>
        <dbReference type="Pfam" id="PF06568"/>
    </source>
</evidence>
<evidence type="ECO:0000313" key="2">
    <source>
        <dbReference type="EMBL" id="SHM71033.1"/>
    </source>
</evidence>
<dbReference type="AlphaFoldDB" id="A0A1M7KZB9"/>
<dbReference type="RefSeq" id="WP_073014147.1">
    <property type="nucleotide sequence ID" value="NZ_FRBW01000003.1"/>
</dbReference>
<protein>
    <submittedName>
        <fullName evidence="2">Uncharacterized conserved protein YjiS, DUF1127 family</fullName>
    </submittedName>
</protein>
<accession>A0A1M7KZB9</accession>